<protein>
    <submittedName>
        <fullName evidence="1">Putative secreted protein</fullName>
    </submittedName>
</protein>
<organism evidence="1">
    <name type="scientific">Anopheles darlingi</name>
    <name type="common">Mosquito</name>
    <dbReference type="NCBI Taxonomy" id="43151"/>
    <lineage>
        <taxon>Eukaryota</taxon>
        <taxon>Metazoa</taxon>
        <taxon>Ecdysozoa</taxon>
        <taxon>Arthropoda</taxon>
        <taxon>Hexapoda</taxon>
        <taxon>Insecta</taxon>
        <taxon>Pterygota</taxon>
        <taxon>Neoptera</taxon>
        <taxon>Endopterygota</taxon>
        <taxon>Diptera</taxon>
        <taxon>Nematocera</taxon>
        <taxon>Culicoidea</taxon>
        <taxon>Culicidae</taxon>
        <taxon>Anophelinae</taxon>
        <taxon>Anopheles</taxon>
    </lineage>
</organism>
<evidence type="ECO:0000313" key="1">
    <source>
        <dbReference type="EMBL" id="MBW79600.1"/>
    </source>
</evidence>
<dbReference type="EMBL" id="GGFL01015422">
    <property type="protein sequence ID" value="MBW79600.1"/>
    <property type="molecule type" value="Transcribed_RNA"/>
</dbReference>
<dbReference type="AlphaFoldDB" id="A0A2M4DPV5"/>
<proteinExistence type="predicted"/>
<reference evidence="1" key="1">
    <citation type="submission" date="2018-01" db="EMBL/GenBank/DDBJ databases">
        <title>An insight into the sialome of Amazonian anophelines.</title>
        <authorList>
            <person name="Ribeiro J.M."/>
            <person name="Scarpassa V."/>
            <person name="Calvo E."/>
        </authorList>
    </citation>
    <scope>NUCLEOTIDE SEQUENCE</scope>
</reference>
<name>A0A2M4DPV5_ANODA</name>
<sequence>MQIMIKLSVGLMMMMIRRRVGLIVQRCSQNQDRKAKVFIKLSQCYSHFREYSEVELNYNLSIDFYSLHTRVH</sequence>
<accession>A0A2M4DPV5</accession>